<dbReference type="InterPro" id="IPR024671">
    <property type="entry name" value="Atg22-like"/>
</dbReference>
<feature type="transmembrane region" description="Helical" evidence="6">
    <location>
        <begin position="358"/>
        <end position="383"/>
    </location>
</feature>
<feature type="transmembrane region" description="Helical" evidence="6">
    <location>
        <begin position="300"/>
        <end position="318"/>
    </location>
</feature>
<dbReference type="AlphaFoldDB" id="A0A4V2V244"/>
<keyword evidence="2" id="KW-0813">Transport</keyword>
<feature type="domain" description="Major facilitator superfamily (MFS) profile" evidence="7">
    <location>
        <begin position="1"/>
        <end position="418"/>
    </location>
</feature>
<dbReference type="EMBL" id="SMAN01000006">
    <property type="protein sequence ID" value="TCT23632.1"/>
    <property type="molecule type" value="Genomic_DNA"/>
</dbReference>
<evidence type="ECO:0000256" key="5">
    <source>
        <dbReference type="ARBA" id="ARBA00023136"/>
    </source>
</evidence>
<dbReference type="InterPro" id="IPR020846">
    <property type="entry name" value="MFS_dom"/>
</dbReference>
<sequence length="421" mass="46758">MDKKLVRSWVLYDWGNSAFATTIMAAVLPIYYSEVAAKGLDSHLATSYWGYSQSIAVLIVAILAPVLGAISDYSSSKKKFLRFFAYMGMTASILLAFVGEGDYIFVSLLMIIGTIGFSGGNVFYDAFLPEIADRKEMDRVSAYGFAFGYIGGGILLAVNLLMIVKYDWFGFPDETSATRTAFVTVGLWWFIFSLPLFLKMKEEKNIQVNRNESYIQIGFKRVGNTFRSLGQYKQLLIFLLAFWMYNDGISTIIKMATIYGSEIGIGSNDLIAALLITQFVGIPCTFLFGWLSGKIHAKRLLTATLIIYTGIVILGYFMSTALHFYFLALCVGAVQGGAQALSRSIYGRMIPRNRHAEFYGFYGISSKFSAIFGPFIFALVGQLSGSSRLGIFSLIFFFIAGMVLLQFVNIEKGEKEANSIQ</sequence>
<feature type="transmembrane region" description="Helical" evidence="6">
    <location>
        <begin position="140"/>
        <end position="164"/>
    </location>
</feature>
<feature type="transmembrane region" description="Helical" evidence="6">
    <location>
        <begin position="270"/>
        <end position="291"/>
    </location>
</feature>
<dbReference type="CDD" id="cd17482">
    <property type="entry name" value="MFS_YxiO_like"/>
    <property type="match status" value="1"/>
</dbReference>
<dbReference type="RefSeq" id="WP_132371427.1">
    <property type="nucleotide sequence ID" value="NZ_SMAN01000006.1"/>
</dbReference>
<proteinExistence type="predicted"/>
<keyword evidence="4 6" id="KW-1133">Transmembrane helix</keyword>
<feature type="transmembrane region" description="Helical" evidence="6">
    <location>
        <begin position="235"/>
        <end position="258"/>
    </location>
</feature>
<protein>
    <submittedName>
        <fullName evidence="8">UMF1 family MFS transporter</fullName>
    </submittedName>
</protein>
<organism evidence="8 9">
    <name type="scientific">Melghiribacillus thermohalophilus</name>
    <dbReference type="NCBI Taxonomy" id="1324956"/>
    <lineage>
        <taxon>Bacteria</taxon>
        <taxon>Bacillati</taxon>
        <taxon>Bacillota</taxon>
        <taxon>Bacilli</taxon>
        <taxon>Bacillales</taxon>
        <taxon>Bacillaceae</taxon>
        <taxon>Melghiribacillus</taxon>
    </lineage>
</organism>
<accession>A0A4V2V244</accession>
<keyword evidence="3 6" id="KW-0812">Transmembrane</keyword>
<evidence type="ECO:0000313" key="9">
    <source>
        <dbReference type="Proteomes" id="UP000294650"/>
    </source>
</evidence>
<dbReference type="PANTHER" id="PTHR23519">
    <property type="entry name" value="AUTOPHAGY-RELATED PROTEIN 22"/>
    <property type="match status" value="1"/>
</dbReference>
<evidence type="ECO:0000256" key="4">
    <source>
        <dbReference type="ARBA" id="ARBA00022989"/>
    </source>
</evidence>
<reference evidence="8 9" key="1">
    <citation type="submission" date="2019-03" db="EMBL/GenBank/DDBJ databases">
        <title>Genomic Encyclopedia of Type Strains, Phase IV (KMG-IV): sequencing the most valuable type-strain genomes for metagenomic binning, comparative biology and taxonomic classification.</title>
        <authorList>
            <person name="Goeker M."/>
        </authorList>
    </citation>
    <scope>NUCLEOTIDE SEQUENCE [LARGE SCALE GENOMIC DNA]</scope>
    <source>
        <strain evidence="8 9">DSM 25894</strain>
    </source>
</reference>
<dbReference type="InterPro" id="IPR036259">
    <property type="entry name" value="MFS_trans_sf"/>
</dbReference>
<feature type="transmembrane region" description="Helical" evidence="6">
    <location>
        <begin position="389"/>
        <end position="408"/>
    </location>
</feature>
<keyword evidence="5 6" id="KW-0472">Membrane</keyword>
<dbReference type="Pfam" id="PF11700">
    <property type="entry name" value="ATG22"/>
    <property type="match status" value="1"/>
</dbReference>
<name>A0A4V2V244_9BACI</name>
<dbReference type="GO" id="GO:0005886">
    <property type="term" value="C:plasma membrane"/>
    <property type="evidence" value="ECO:0007669"/>
    <property type="project" value="UniProtKB-SubCell"/>
</dbReference>
<comment type="subcellular location">
    <subcellularLocation>
        <location evidence="1">Cell membrane</location>
        <topology evidence="1">Multi-pass membrane protein</topology>
    </subcellularLocation>
</comment>
<evidence type="ECO:0000256" key="2">
    <source>
        <dbReference type="ARBA" id="ARBA00022448"/>
    </source>
</evidence>
<dbReference type="OrthoDB" id="9768783at2"/>
<dbReference type="InterPro" id="IPR050495">
    <property type="entry name" value="ATG22/LtaA_families"/>
</dbReference>
<feature type="transmembrane region" description="Helical" evidence="6">
    <location>
        <begin position="176"/>
        <end position="198"/>
    </location>
</feature>
<dbReference type="GO" id="GO:0022857">
    <property type="term" value="F:transmembrane transporter activity"/>
    <property type="evidence" value="ECO:0007669"/>
    <property type="project" value="InterPro"/>
</dbReference>
<dbReference type="Proteomes" id="UP000294650">
    <property type="component" value="Unassembled WGS sequence"/>
</dbReference>
<comment type="caution">
    <text evidence="8">The sequence shown here is derived from an EMBL/GenBank/DDBJ whole genome shotgun (WGS) entry which is preliminary data.</text>
</comment>
<dbReference type="Gene3D" id="1.20.1250.20">
    <property type="entry name" value="MFS general substrate transporter like domains"/>
    <property type="match status" value="1"/>
</dbReference>
<feature type="transmembrane region" description="Helical" evidence="6">
    <location>
        <begin position="12"/>
        <end position="32"/>
    </location>
</feature>
<feature type="transmembrane region" description="Helical" evidence="6">
    <location>
        <begin position="104"/>
        <end position="128"/>
    </location>
</feature>
<evidence type="ECO:0000259" key="7">
    <source>
        <dbReference type="PROSITE" id="PS50850"/>
    </source>
</evidence>
<feature type="transmembrane region" description="Helical" evidence="6">
    <location>
        <begin position="324"/>
        <end position="346"/>
    </location>
</feature>
<dbReference type="SUPFAM" id="SSF103473">
    <property type="entry name" value="MFS general substrate transporter"/>
    <property type="match status" value="1"/>
</dbReference>
<evidence type="ECO:0000256" key="6">
    <source>
        <dbReference type="SAM" id="Phobius"/>
    </source>
</evidence>
<gene>
    <name evidence="8" type="ORF">EDD68_10642</name>
</gene>
<dbReference type="PROSITE" id="PS50850">
    <property type="entry name" value="MFS"/>
    <property type="match status" value="1"/>
</dbReference>
<dbReference type="PANTHER" id="PTHR23519:SF1">
    <property type="entry name" value="AUTOPHAGY-RELATED PROTEIN 22"/>
    <property type="match status" value="1"/>
</dbReference>
<evidence type="ECO:0000313" key="8">
    <source>
        <dbReference type="EMBL" id="TCT23632.1"/>
    </source>
</evidence>
<evidence type="ECO:0000256" key="3">
    <source>
        <dbReference type="ARBA" id="ARBA00022692"/>
    </source>
</evidence>
<feature type="transmembrane region" description="Helical" evidence="6">
    <location>
        <begin position="48"/>
        <end position="68"/>
    </location>
</feature>
<evidence type="ECO:0000256" key="1">
    <source>
        <dbReference type="ARBA" id="ARBA00004651"/>
    </source>
</evidence>
<feature type="transmembrane region" description="Helical" evidence="6">
    <location>
        <begin position="80"/>
        <end position="98"/>
    </location>
</feature>
<keyword evidence="9" id="KW-1185">Reference proteome</keyword>